<dbReference type="PANTHER" id="PTHR35789:SF1">
    <property type="entry name" value="SPORE GERMINATION PROTEIN B3"/>
    <property type="match status" value="1"/>
</dbReference>
<dbReference type="InterPro" id="IPR008844">
    <property type="entry name" value="Spore_GerAC-like"/>
</dbReference>
<keyword evidence="4" id="KW-0732">Signal</keyword>
<protein>
    <submittedName>
        <fullName evidence="10">Ger(X)C family spore germination protein</fullName>
    </submittedName>
</protein>
<dbReference type="Proteomes" id="UP001500339">
    <property type="component" value="Unassembled WGS sequence"/>
</dbReference>
<feature type="domain" description="Spore germination GerAC-like C-terminal" evidence="8">
    <location>
        <begin position="210"/>
        <end position="373"/>
    </location>
</feature>
<keyword evidence="3" id="KW-0309">Germination</keyword>
<dbReference type="PROSITE" id="PS51257">
    <property type="entry name" value="PROKAR_LIPOPROTEIN"/>
    <property type="match status" value="1"/>
</dbReference>
<dbReference type="EMBL" id="BAAACF010000001">
    <property type="protein sequence ID" value="GAA0717553.1"/>
    <property type="molecule type" value="Genomic_DNA"/>
</dbReference>
<evidence type="ECO:0000313" key="10">
    <source>
        <dbReference type="EMBL" id="GAA0717553.1"/>
    </source>
</evidence>
<dbReference type="InterPro" id="IPR038501">
    <property type="entry name" value="Spore_GerAC_C_sf"/>
</dbReference>
<dbReference type="NCBIfam" id="TIGR02887">
    <property type="entry name" value="spore_ger_x_C"/>
    <property type="match status" value="1"/>
</dbReference>
<comment type="similarity">
    <text evidence="2">Belongs to the GerABKC lipoprotein family.</text>
</comment>
<keyword evidence="6" id="KW-0564">Palmitate</keyword>
<evidence type="ECO:0000313" key="11">
    <source>
        <dbReference type="Proteomes" id="UP001500339"/>
    </source>
</evidence>
<proteinExistence type="inferred from homology"/>
<feature type="domain" description="Spore germination protein N-terminal" evidence="9">
    <location>
        <begin position="25"/>
        <end position="191"/>
    </location>
</feature>
<evidence type="ECO:0000256" key="4">
    <source>
        <dbReference type="ARBA" id="ARBA00022729"/>
    </source>
</evidence>
<accession>A0ABP3TXA6</accession>
<keyword evidence="5" id="KW-0472">Membrane</keyword>
<dbReference type="PANTHER" id="PTHR35789">
    <property type="entry name" value="SPORE GERMINATION PROTEIN B3"/>
    <property type="match status" value="1"/>
</dbReference>
<gene>
    <name evidence="10" type="ORF">GCM10008905_03310</name>
</gene>
<dbReference type="RefSeq" id="WP_343765796.1">
    <property type="nucleotide sequence ID" value="NZ_BAAACF010000001.1"/>
</dbReference>
<evidence type="ECO:0000256" key="6">
    <source>
        <dbReference type="ARBA" id="ARBA00023139"/>
    </source>
</evidence>
<dbReference type="Pfam" id="PF25198">
    <property type="entry name" value="Spore_GerAC_N"/>
    <property type="match status" value="1"/>
</dbReference>
<evidence type="ECO:0000256" key="3">
    <source>
        <dbReference type="ARBA" id="ARBA00022544"/>
    </source>
</evidence>
<name>A0ABP3TXA6_9CLOT</name>
<reference evidence="11" key="1">
    <citation type="journal article" date="2019" name="Int. J. Syst. Evol. Microbiol.">
        <title>The Global Catalogue of Microorganisms (GCM) 10K type strain sequencing project: providing services to taxonomists for standard genome sequencing and annotation.</title>
        <authorList>
            <consortium name="The Broad Institute Genomics Platform"/>
            <consortium name="The Broad Institute Genome Sequencing Center for Infectious Disease"/>
            <person name="Wu L."/>
            <person name="Ma J."/>
        </authorList>
    </citation>
    <scope>NUCLEOTIDE SEQUENCE [LARGE SCALE GENOMIC DNA]</scope>
    <source>
        <strain evidence="11">JCM 1405</strain>
    </source>
</reference>
<dbReference type="InterPro" id="IPR046953">
    <property type="entry name" value="Spore_GerAC-like_C"/>
</dbReference>
<evidence type="ECO:0000256" key="1">
    <source>
        <dbReference type="ARBA" id="ARBA00004635"/>
    </source>
</evidence>
<sequence length="387" mass="44509">MNKRKIMFLIVIMFTASLMVSCIGAMELNEYGIVTMVGHDKIDDEILLTMEIVNPVGKKEIMNPEKAIITQTKGSTIFEAIRNITLFFDRKLYFPHTKVFVFCDEVAKDGISKYLDFWQRDYEIRLNSYVLVCIEGNASELFGTPPASEDLLGDYVEYLINNTKYSGKSLKVNLRELAKQYYSEGSNVYVTGVIKKEAKTSTPGFRLNVEGMAVFIKDKLAGYLDGEETKGYNIIKNNIKSALIVAPSGDDLRFYTIKILNSKAKSSVKLKEEKWEINIDVKMETLMNEIMTDERLRDVKVIDKIEKATEEVVKSNLESLIERAQNEFKADIFHFNEYVYRNDYENWNKVKGKWDEVFCNASVKVNVDVDVDRDALLEESFLKEEVE</sequence>
<dbReference type="InterPro" id="IPR057336">
    <property type="entry name" value="GerAC_N"/>
</dbReference>
<organism evidence="10 11">
    <name type="scientific">Clostridium malenominatum</name>
    <dbReference type="NCBI Taxonomy" id="1539"/>
    <lineage>
        <taxon>Bacteria</taxon>
        <taxon>Bacillati</taxon>
        <taxon>Bacillota</taxon>
        <taxon>Clostridia</taxon>
        <taxon>Eubacteriales</taxon>
        <taxon>Clostridiaceae</taxon>
        <taxon>Clostridium</taxon>
    </lineage>
</organism>
<evidence type="ECO:0000259" key="9">
    <source>
        <dbReference type="Pfam" id="PF25198"/>
    </source>
</evidence>
<comment type="subcellular location">
    <subcellularLocation>
        <location evidence="1">Membrane</location>
        <topology evidence="1">Lipid-anchor</topology>
    </subcellularLocation>
</comment>
<evidence type="ECO:0000256" key="2">
    <source>
        <dbReference type="ARBA" id="ARBA00007886"/>
    </source>
</evidence>
<evidence type="ECO:0000256" key="5">
    <source>
        <dbReference type="ARBA" id="ARBA00023136"/>
    </source>
</evidence>
<evidence type="ECO:0000256" key="7">
    <source>
        <dbReference type="ARBA" id="ARBA00023288"/>
    </source>
</evidence>
<dbReference type="Pfam" id="PF05504">
    <property type="entry name" value="Spore_GerAC"/>
    <property type="match status" value="1"/>
</dbReference>
<comment type="caution">
    <text evidence="10">The sequence shown here is derived from an EMBL/GenBank/DDBJ whole genome shotgun (WGS) entry which is preliminary data.</text>
</comment>
<dbReference type="Gene3D" id="3.30.300.210">
    <property type="entry name" value="Nutrient germinant receptor protein C, domain 3"/>
    <property type="match status" value="1"/>
</dbReference>
<evidence type="ECO:0000259" key="8">
    <source>
        <dbReference type="Pfam" id="PF05504"/>
    </source>
</evidence>
<keyword evidence="7" id="KW-0449">Lipoprotein</keyword>
<keyword evidence="11" id="KW-1185">Reference proteome</keyword>